<gene>
    <name evidence="7" type="primary">fusA</name>
    <name evidence="7" type="ORF">P3F81_06685</name>
</gene>
<dbReference type="SMART" id="SM00889">
    <property type="entry name" value="EFG_IV"/>
    <property type="match status" value="1"/>
</dbReference>
<dbReference type="Gene3D" id="2.40.30.10">
    <property type="entry name" value="Translation factors"/>
    <property type="match status" value="1"/>
</dbReference>
<dbReference type="NCBIfam" id="NF009891">
    <property type="entry name" value="PRK13351.1-1"/>
    <property type="match status" value="1"/>
</dbReference>
<dbReference type="NCBIfam" id="NF009381">
    <property type="entry name" value="PRK12740.1-5"/>
    <property type="match status" value="1"/>
</dbReference>
<dbReference type="CDD" id="cd16262">
    <property type="entry name" value="EFG_III"/>
    <property type="match status" value="1"/>
</dbReference>
<dbReference type="GO" id="GO:0005525">
    <property type="term" value="F:GTP binding"/>
    <property type="evidence" value="ECO:0007669"/>
    <property type="project" value="UniProtKB-UniRule"/>
</dbReference>
<dbReference type="InterPro" id="IPR004540">
    <property type="entry name" value="Transl_elong_EFG/EF2"/>
</dbReference>
<dbReference type="InterPro" id="IPR009000">
    <property type="entry name" value="Transl_B-barrel_sf"/>
</dbReference>
<dbReference type="Pfam" id="PF03764">
    <property type="entry name" value="EFG_IV"/>
    <property type="match status" value="1"/>
</dbReference>
<dbReference type="InterPro" id="IPR053905">
    <property type="entry name" value="EF-G-like_DII"/>
</dbReference>
<dbReference type="GO" id="GO:0032790">
    <property type="term" value="P:ribosome disassembly"/>
    <property type="evidence" value="ECO:0007669"/>
    <property type="project" value="TreeGrafter"/>
</dbReference>
<dbReference type="Pfam" id="PF22042">
    <property type="entry name" value="EF-G_D2"/>
    <property type="match status" value="1"/>
</dbReference>
<keyword evidence="3" id="KW-0547">Nucleotide-binding</keyword>
<dbReference type="PANTHER" id="PTHR43261:SF6">
    <property type="entry name" value="ELONGATION FACTOR G-LIKE PROTEIN"/>
    <property type="match status" value="1"/>
</dbReference>
<dbReference type="InterPro" id="IPR035647">
    <property type="entry name" value="EFG_III/V"/>
</dbReference>
<keyword evidence="7" id="KW-0648">Protein biosynthesis</keyword>
<organism evidence="7 8">
    <name type="scientific">Selenobaculum gibii</name>
    <dbReference type="NCBI Taxonomy" id="3054208"/>
    <lineage>
        <taxon>Bacteria</taxon>
        <taxon>Bacillati</taxon>
        <taxon>Bacillota</taxon>
        <taxon>Negativicutes</taxon>
        <taxon>Selenomonadales</taxon>
        <taxon>Selenomonadaceae</taxon>
        <taxon>Selenobaculum</taxon>
    </lineage>
</organism>
<sequence length="691" mass="76613">MKEYTRNLIRNIAIVGHGKSGKTSLTDTLIFNAGYAKRIGKVDEGTSLIDFEVEEVKRKMSISSTLASCEWQGYKLNFIDTPGYPDFIGEVKSVMQAADSALIVLCAPAGIEVETEKVWEYASAIKLPRAFFINKMDREHADFYAVVEQLKVKFGTGVVPIQIPIGSEEAFHGVVDLLSMNTRFVTSNNVPVEGEIPEFLQKEVEDARQQLIEVVAEFNNDLLDKYLEGKEISEEEVSIALAEGIQAAKIFPVLCGSSLKNIGSRKLLNSIINYMPEPMLKPVMGIIPDTGEIIERVATDEFSAIVFKTTADPFVGRLNYLKIISGVLKADMTLYNVDKEKSEKINAFFTMRGKQQEAMEIAHAGDIVVIAKMQYVATGDTLCSKENTILYEPIEFPKPMFTMGIQAKNKGDEDKISNALGRITDEDLTIKVFKDSETKQLLISGIGELHLEIILDKIKRKFGVEVLLKERKIPYRETITASEKVEGKHKKQSGGHGQYGHVWLQIEPLPAGSGFEFIETLFGGAIPKQYVPAVEKGVRETLEAGILAGYPMVDIKVNLCDGSYHNVDSSEIAFKMASALAIKKGAMLAKPILLEPIYNLTISIPEYYMGDIIGNLNASRGRILGMETITKGMGLVRAQAPLSELARYATDLRSISQGRGTFDMEFSHYEELPNKLAKDIIESKKNEKSDI</sequence>
<evidence type="ECO:0000313" key="7">
    <source>
        <dbReference type="EMBL" id="WIW69611.1"/>
    </source>
</evidence>
<dbReference type="InterPro" id="IPR041095">
    <property type="entry name" value="EFG_II"/>
</dbReference>
<dbReference type="InterPro" id="IPR000640">
    <property type="entry name" value="EFG_V-like"/>
</dbReference>
<dbReference type="InterPro" id="IPR035649">
    <property type="entry name" value="EFG_V"/>
</dbReference>
<dbReference type="FunFam" id="3.30.70.240:FF:000001">
    <property type="entry name" value="Elongation factor G"/>
    <property type="match status" value="1"/>
</dbReference>
<dbReference type="FunFam" id="3.30.230.10:FF:000003">
    <property type="entry name" value="Elongation factor G"/>
    <property type="match status" value="1"/>
</dbReference>
<dbReference type="PROSITE" id="PS51722">
    <property type="entry name" value="G_TR_2"/>
    <property type="match status" value="1"/>
</dbReference>
<dbReference type="SUPFAM" id="SSF54980">
    <property type="entry name" value="EF-G C-terminal domain-like"/>
    <property type="match status" value="2"/>
</dbReference>
<reference evidence="7" key="1">
    <citation type="submission" date="2023-03" db="EMBL/GenBank/DDBJ databases">
        <title>Selenobaculum gbiensis gen. nov. sp. nov., a new bacterium isolated from the gut microbiota of IBD patient.</title>
        <authorList>
            <person name="Yeo S."/>
            <person name="Park H."/>
            <person name="Huh C.S."/>
        </authorList>
    </citation>
    <scope>NUCLEOTIDE SEQUENCE</scope>
    <source>
        <strain evidence="7">ICN-92133</strain>
    </source>
</reference>
<dbReference type="AlphaFoldDB" id="A0A9Y2AGL8"/>
<dbReference type="SUPFAM" id="SSF50447">
    <property type="entry name" value="Translation proteins"/>
    <property type="match status" value="1"/>
</dbReference>
<dbReference type="InterPro" id="IPR014721">
    <property type="entry name" value="Ribsml_uS5_D2-typ_fold_subgr"/>
</dbReference>
<dbReference type="InterPro" id="IPR005517">
    <property type="entry name" value="Transl_elong_EFG/EF2_IV"/>
</dbReference>
<proteinExistence type="inferred from homology"/>
<dbReference type="CDD" id="cd01434">
    <property type="entry name" value="EFG_mtEFG1_IV"/>
    <property type="match status" value="1"/>
</dbReference>
<dbReference type="InterPro" id="IPR005225">
    <property type="entry name" value="Small_GTP-bd"/>
</dbReference>
<dbReference type="GO" id="GO:0003746">
    <property type="term" value="F:translation elongation factor activity"/>
    <property type="evidence" value="ECO:0007669"/>
    <property type="project" value="UniProtKB-UniRule"/>
</dbReference>
<dbReference type="InterPro" id="IPR047872">
    <property type="entry name" value="EFG_IV"/>
</dbReference>
<evidence type="ECO:0000256" key="1">
    <source>
        <dbReference type="ARBA" id="ARBA00005870"/>
    </source>
</evidence>
<dbReference type="GO" id="GO:0003924">
    <property type="term" value="F:GTPase activity"/>
    <property type="evidence" value="ECO:0007669"/>
    <property type="project" value="InterPro"/>
</dbReference>
<dbReference type="InterPro" id="IPR000795">
    <property type="entry name" value="T_Tr_GTP-bd_dom"/>
</dbReference>
<keyword evidence="4" id="KW-0342">GTP-binding</keyword>
<dbReference type="SUPFAM" id="SSF52540">
    <property type="entry name" value="P-loop containing nucleoside triphosphate hydrolases"/>
    <property type="match status" value="1"/>
</dbReference>
<dbReference type="SMART" id="SM00838">
    <property type="entry name" value="EFG_C"/>
    <property type="match status" value="1"/>
</dbReference>
<dbReference type="PRINTS" id="PR00315">
    <property type="entry name" value="ELONGATNFCT"/>
</dbReference>
<dbReference type="Gene3D" id="3.30.70.240">
    <property type="match status" value="1"/>
</dbReference>
<keyword evidence="7" id="KW-0251">Elongation factor</keyword>
<dbReference type="SUPFAM" id="SSF54211">
    <property type="entry name" value="Ribosomal protein S5 domain 2-like"/>
    <property type="match status" value="1"/>
</dbReference>
<dbReference type="NCBIfam" id="TIGR00231">
    <property type="entry name" value="small_GTP"/>
    <property type="match status" value="1"/>
</dbReference>
<protein>
    <recommendedName>
        <fullName evidence="2 5">Elongation factor G</fullName>
    </recommendedName>
</protein>
<dbReference type="Gene3D" id="3.40.50.300">
    <property type="entry name" value="P-loop containing nucleotide triphosphate hydrolases"/>
    <property type="match status" value="1"/>
</dbReference>
<dbReference type="Proteomes" id="UP001243623">
    <property type="component" value="Chromosome"/>
</dbReference>
<comment type="similarity">
    <text evidence="1">Belongs to the TRAFAC class translation factor GTPase superfamily. Classic translation factor GTPase family. EF-G/EF-2 subfamily.</text>
</comment>
<dbReference type="Pfam" id="PF00679">
    <property type="entry name" value="EFG_C"/>
    <property type="match status" value="1"/>
</dbReference>
<evidence type="ECO:0000259" key="6">
    <source>
        <dbReference type="PROSITE" id="PS51722"/>
    </source>
</evidence>
<dbReference type="EMBL" id="CP120678">
    <property type="protein sequence ID" value="WIW69611.1"/>
    <property type="molecule type" value="Genomic_DNA"/>
</dbReference>
<name>A0A9Y2AGL8_9FIRM</name>
<evidence type="ECO:0000256" key="3">
    <source>
        <dbReference type="ARBA" id="ARBA00022741"/>
    </source>
</evidence>
<evidence type="ECO:0000256" key="2">
    <source>
        <dbReference type="ARBA" id="ARBA00017872"/>
    </source>
</evidence>
<dbReference type="InterPro" id="IPR020568">
    <property type="entry name" value="Ribosomal_Su5_D2-typ_SF"/>
</dbReference>
<accession>A0A9Y2AGL8</accession>
<dbReference type="KEGG" id="sgbi:P3F81_06685"/>
<evidence type="ECO:0000313" key="8">
    <source>
        <dbReference type="Proteomes" id="UP001243623"/>
    </source>
</evidence>
<dbReference type="CDD" id="cd04088">
    <property type="entry name" value="EFG_mtEFG_II"/>
    <property type="match status" value="1"/>
</dbReference>
<evidence type="ECO:0000256" key="5">
    <source>
        <dbReference type="NCBIfam" id="TIGR00484"/>
    </source>
</evidence>
<feature type="domain" description="Tr-type G" evidence="6">
    <location>
        <begin position="7"/>
        <end position="279"/>
    </location>
</feature>
<dbReference type="RefSeq" id="WP_147668878.1">
    <property type="nucleotide sequence ID" value="NZ_CP120678.1"/>
</dbReference>
<dbReference type="NCBIfam" id="NF009379">
    <property type="entry name" value="PRK12740.1-3"/>
    <property type="match status" value="1"/>
</dbReference>
<dbReference type="PANTHER" id="PTHR43261">
    <property type="entry name" value="TRANSLATION ELONGATION FACTOR G-RELATED"/>
    <property type="match status" value="1"/>
</dbReference>
<dbReference type="Gene3D" id="3.30.230.10">
    <property type="match status" value="1"/>
</dbReference>
<dbReference type="Pfam" id="PF00009">
    <property type="entry name" value="GTP_EFTU"/>
    <property type="match status" value="1"/>
</dbReference>
<dbReference type="CDD" id="cd04170">
    <property type="entry name" value="EF-G_bact"/>
    <property type="match status" value="1"/>
</dbReference>
<dbReference type="Pfam" id="PF14492">
    <property type="entry name" value="EFG_III"/>
    <property type="match status" value="1"/>
</dbReference>
<dbReference type="InterPro" id="IPR009022">
    <property type="entry name" value="EFG_III"/>
</dbReference>
<dbReference type="InterPro" id="IPR027417">
    <property type="entry name" value="P-loop_NTPase"/>
</dbReference>
<dbReference type="Gene3D" id="3.30.70.870">
    <property type="entry name" value="Elongation Factor G (Translational Gtpase), domain 3"/>
    <property type="match status" value="1"/>
</dbReference>
<keyword evidence="8" id="KW-1185">Reference proteome</keyword>
<evidence type="ECO:0000256" key="4">
    <source>
        <dbReference type="ARBA" id="ARBA00023134"/>
    </source>
</evidence>
<dbReference type="CDD" id="cd03713">
    <property type="entry name" value="EFG_mtEFG_C"/>
    <property type="match status" value="1"/>
</dbReference>
<dbReference type="NCBIfam" id="TIGR00484">
    <property type="entry name" value="EF-G"/>
    <property type="match status" value="1"/>
</dbReference>